<organism evidence="1 2">
    <name type="scientific">Pelagibacterium halotolerans (strain DSM 22347 / JCM 15775 / CGMCC 1.7692 / B2)</name>
    <dbReference type="NCBI Taxonomy" id="1082931"/>
    <lineage>
        <taxon>Bacteria</taxon>
        <taxon>Pseudomonadati</taxon>
        <taxon>Pseudomonadota</taxon>
        <taxon>Alphaproteobacteria</taxon>
        <taxon>Hyphomicrobiales</taxon>
        <taxon>Devosiaceae</taxon>
        <taxon>Pelagibacterium</taxon>
    </lineage>
</organism>
<name>G4R669_PELHB</name>
<dbReference type="eggNOG" id="ENOG502ZC07">
    <property type="taxonomic scope" value="Bacteria"/>
</dbReference>
<dbReference type="Proteomes" id="UP000008850">
    <property type="component" value="Chromosome"/>
</dbReference>
<accession>G4R669</accession>
<evidence type="ECO:0008006" key="3">
    <source>
        <dbReference type="Google" id="ProtNLM"/>
    </source>
</evidence>
<dbReference type="HOGENOM" id="CLU_059345_0_0_5"/>
<sequence length="387" mass="43703">MPALKSIDDRIDCISVLFEMNVGSYLNLVEKAYDDRGGLRNQRSPLKTTSARRIRQRMKDDISKGAVFPPVVIGVTVEDDLFQNVADIDVEKIEKKVLEIAVPERIAIIDGMQRTTALKEAVDEDAQASQRAIRVEFWISKSQDALVYRMLVLNAGQIPWDLKKQISVVFEPLIEEAKKNTRASRIIEYGQGRRFNPGEYSSSDIAEMYIAFSSRKTSVDTQEVLTDEFTKLDIVESLSKYDVRDLFFRSLDILIHMDEAFSSYKEEGDAIRTAGRAIFDKQTARVGLLVAIGMHVLGRAGAELSDEAGKKLEGVEGAVGNFCDKFSKMSNKEQAEFIKLDVLNELLVRRAGQVGRYERGLFLEAFRVLIEGDFKVSDMEVCWRAQM</sequence>
<dbReference type="RefSeq" id="WP_014131311.1">
    <property type="nucleotide sequence ID" value="NC_016078.1"/>
</dbReference>
<dbReference type="EMBL" id="CP003075">
    <property type="protein sequence ID" value="AEQ52162.1"/>
    <property type="molecule type" value="Genomic_DNA"/>
</dbReference>
<protein>
    <recommendedName>
        <fullName evidence="3">DGQHR domain-containing protein</fullName>
    </recommendedName>
</protein>
<evidence type="ECO:0000313" key="2">
    <source>
        <dbReference type="Proteomes" id="UP000008850"/>
    </source>
</evidence>
<dbReference type="KEGG" id="phl:KKY_2153"/>
<gene>
    <name evidence="1" type="ordered locus">KKY_2153</name>
</gene>
<dbReference type="AlphaFoldDB" id="G4R669"/>
<keyword evidence="2" id="KW-1185">Reference proteome</keyword>
<reference evidence="1 2" key="1">
    <citation type="journal article" date="2012" name="J. Bacteriol.">
        <title>Complete genome sequence of Pelagibacterium halotolerans B2T.</title>
        <authorList>
            <person name="Huo Y.Y."/>
            <person name="Cheng H."/>
            <person name="Han X.F."/>
            <person name="Jiang X.W."/>
            <person name="Sun C."/>
            <person name="Zhang X.Q."/>
            <person name="Zhu X.F."/>
            <person name="Liu Y.F."/>
            <person name="Li P.F."/>
            <person name="Ni P.X."/>
            <person name="Wu M."/>
        </authorList>
    </citation>
    <scope>NUCLEOTIDE SEQUENCE [LARGE SCALE GENOMIC DNA]</scope>
    <source>
        <strain evidence="2">DSM 22347 / JCM 15775 / CGMCC 1.7692 / B2</strain>
    </source>
</reference>
<evidence type="ECO:0000313" key="1">
    <source>
        <dbReference type="EMBL" id="AEQ52162.1"/>
    </source>
</evidence>
<proteinExistence type="predicted"/>